<feature type="transmembrane region" description="Helical" evidence="1">
    <location>
        <begin position="27"/>
        <end position="45"/>
    </location>
</feature>
<organism evidence="2 3">
    <name type="scientific">Clostridium liquoris</name>
    <dbReference type="NCBI Taxonomy" id="1289519"/>
    <lineage>
        <taxon>Bacteria</taxon>
        <taxon>Bacillati</taxon>
        <taxon>Bacillota</taxon>
        <taxon>Clostridia</taxon>
        <taxon>Eubacteriales</taxon>
        <taxon>Clostridiaceae</taxon>
        <taxon>Clostridium</taxon>
    </lineage>
</organism>
<comment type="caution">
    <text evidence="2">The sequence shown here is derived from an EMBL/GenBank/DDBJ whole genome shotgun (WGS) entry which is preliminary data.</text>
</comment>
<feature type="transmembrane region" description="Helical" evidence="1">
    <location>
        <begin position="65"/>
        <end position="86"/>
    </location>
</feature>
<keyword evidence="1" id="KW-1133">Transmembrane helix</keyword>
<keyword evidence="1" id="KW-0472">Membrane</keyword>
<keyword evidence="1" id="KW-0812">Transmembrane</keyword>
<keyword evidence="3" id="KW-1185">Reference proteome</keyword>
<accession>A0A2T0B2Q3</accession>
<dbReference type="EMBL" id="PVXO01000052">
    <property type="protein sequence ID" value="PRR78047.1"/>
    <property type="molecule type" value="Genomic_DNA"/>
</dbReference>
<sequence length="107" mass="12088">MYHQLKQVNLRLNIYVRKHLSPKAIRHLKTAALVIVLLTLIAFISSHGVGSKNAMSPHAKAGHSIFSILSVTAIAALTAFTMYLLYRRKIKAIQELPILRQEEKDEK</sequence>
<dbReference type="OrthoDB" id="1953719at2"/>
<dbReference type="AlphaFoldDB" id="A0A2T0B2Q3"/>
<gene>
    <name evidence="2" type="ORF">CLLI_19670</name>
</gene>
<name>A0A2T0B2Q3_9CLOT</name>
<dbReference type="Proteomes" id="UP000239706">
    <property type="component" value="Unassembled WGS sequence"/>
</dbReference>
<protein>
    <submittedName>
        <fullName evidence="2">Uncharacterized protein</fullName>
    </submittedName>
</protein>
<proteinExistence type="predicted"/>
<evidence type="ECO:0000256" key="1">
    <source>
        <dbReference type="SAM" id="Phobius"/>
    </source>
</evidence>
<evidence type="ECO:0000313" key="2">
    <source>
        <dbReference type="EMBL" id="PRR78047.1"/>
    </source>
</evidence>
<dbReference type="RefSeq" id="WP_106064046.1">
    <property type="nucleotide sequence ID" value="NZ_PVXO01000052.1"/>
</dbReference>
<evidence type="ECO:0000313" key="3">
    <source>
        <dbReference type="Proteomes" id="UP000239706"/>
    </source>
</evidence>
<reference evidence="2 3" key="1">
    <citation type="submission" date="2018-03" db="EMBL/GenBank/DDBJ databases">
        <title>Genome sequence of Clostridium liquoris DSM 100320.</title>
        <authorList>
            <person name="Poehlein A."/>
            <person name="Daniel R."/>
        </authorList>
    </citation>
    <scope>NUCLEOTIDE SEQUENCE [LARGE SCALE GENOMIC DNA]</scope>
    <source>
        <strain evidence="2 3">DSM 100320</strain>
    </source>
</reference>